<dbReference type="Proteomes" id="UP000051096">
    <property type="component" value="Unassembled WGS sequence"/>
</dbReference>
<evidence type="ECO:0000256" key="1">
    <source>
        <dbReference type="SAM" id="MobiDB-lite"/>
    </source>
</evidence>
<comment type="caution">
    <text evidence="2">The sequence shown here is derived from an EMBL/GenBank/DDBJ whole genome shotgun (WGS) entry which is preliminary data.</text>
</comment>
<protein>
    <submittedName>
        <fullName evidence="2">Uncharacterized protein</fullName>
    </submittedName>
</protein>
<evidence type="ECO:0000313" key="3">
    <source>
        <dbReference type="Proteomes" id="UP000051096"/>
    </source>
</evidence>
<proteinExistence type="predicted"/>
<reference evidence="2 3" key="1">
    <citation type="journal article" date="2015" name="Microbiome">
        <title>Genomic resolution of linkages in carbon, nitrogen, and sulfur cycling among widespread estuary sediment bacteria.</title>
        <authorList>
            <person name="Baker B.J."/>
            <person name="Lazar C.S."/>
            <person name="Teske A.P."/>
            <person name="Dick G.J."/>
        </authorList>
    </citation>
    <scope>NUCLEOTIDE SEQUENCE [LARGE SCALE GENOMIC DNA]</scope>
    <source>
        <strain evidence="2">SM23_60</strain>
    </source>
</reference>
<evidence type="ECO:0000313" key="2">
    <source>
        <dbReference type="EMBL" id="KPK68032.1"/>
    </source>
</evidence>
<gene>
    <name evidence="2" type="ORF">AMJ87_12510</name>
</gene>
<accession>A0A0S8G5C2</accession>
<organism evidence="2 3">
    <name type="scientific">candidate division WOR_3 bacterium SM23_60</name>
    <dbReference type="NCBI Taxonomy" id="1703780"/>
    <lineage>
        <taxon>Bacteria</taxon>
        <taxon>Bacteria division WOR-3</taxon>
    </lineage>
</organism>
<sequence length="110" mass="12584">MITVMEKTRMDAKLRLTRIDANRTPSRNGIERHWGSLSSFLSEVRDFQRDLRPLGRSSRSSTNLDIGQRIGACGAFRDAGYEMGDQEIRLSGQKDEGRKVTKSQSRRIRI</sequence>
<dbReference type="EMBL" id="LJUO01000188">
    <property type="protein sequence ID" value="KPK68032.1"/>
    <property type="molecule type" value="Genomic_DNA"/>
</dbReference>
<feature type="compositionally biased region" description="Basic residues" evidence="1">
    <location>
        <begin position="100"/>
        <end position="110"/>
    </location>
</feature>
<feature type="compositionally biased region" description="Basic and acidic residues" evidence="1">
    <location>
        <begin position="87"/>
        <end position="99"/>
    </location>
</feature>
<name>A0A0S8G5C2_UNCW3</name>
<feature type="region of interest" description="Disordered" evidence="1">
    <location>
        <begin position="87"/>
        <end position="110"/>
    </location>
</feature>
<dbReference type="AlphaFoldDB" id="A0A0S8G5C2"/>